<dbReference type="EMBL" id="UINC01086388">
    <property type="protein sequence ID" value="SVC34799.1"/>
    <property type="molecule type" value="Genomic_DNA"/>
</dbReference>
<accession>A0A382LDS2</accession>
<evidence type="ECO:0000313" key="1">
    <source>
        <dbReference type="EMBL" id="SVC34799.1"/>
    </source>
</evidence>
<sequence>MKQSLLFIFLILNLNGGFYTNLHA</sequence>
<feature type="non-terminal residue" evidence="1">
    <location>
        <position position="24"/>
    </location>
</feature>
<organism evidence="1">
    <name type="scientific">marine metagenome</name>
    <dbReference type="NCBI Taxonomy" id="408172"/>
    <lineage>
        <taxon>unclassified sequences</taxon>
        <taxon>metagenomes</taxon>
        <taxon>ecological metagenomes</taxon>
    </lineage>
</organism>
<proteinExistence type="predicted"/>
<gene>
    <name evidence="1" type="ORF">METZ01_LOCUS287653</name>
</gene>
<protein>
    <submittedName>
        <fullName evidence="1">Uncharacterized protein</fullName>
    </submittedName>
</protein>
<dbReference type="AlphaFoldDB" id="A0A382LDS2"/>
<reference evidence="1" key="1">
    <citation type="submission" date="2018-05" db="EMBL/GenBank/DDBJ databases">
        <authorList>
            <person name="Lanie J.A."/>
            <person name="Ng W.-L."/>
            <person name="Kazmierczak K.M."/>
            <person name="Andrzejewski T.M."/>
            <person name="Davidsen T.M."/>
            <person name="Wayne K.J."/>
            <person name="Tettelin H."/>
            <person name="Glass J.I."/>
            <person name="Rusch D."/>
            <person name="Podicherti R."/>
            <person name="Tsui H.-C.T."/>
            <person name="Winkler M.E."/>
        </authorList>
    </citation>
    <scope>NUCLEOTIDE SEQUENCE</scope>
</reference>
<name>A0A382LDS2_9ZZZZ</name>